<evidence type="ECO:0000313" key="2">
    <source>
        <dbReference type="EMBL" id="KAK6341549.1"/>
    </source>
</evidence>
<feature type="compositionally biased region" description="Polar residues" evidence="1">
    <location>
        <begin position="131"/>
        <end position="156"/>
    </location>
</feature>
<dbReference type="Proteomes" id="UP001375240">
    <property type="component" value="Unassembled WGS sequence"/>
</dbReference>
<accession>A0AAV9UK54</accession>
<sequence length="275" mass="30813">METTLEGTNHTGSWQLSLDGPAHLEGYSYWSEEEMQKLLGLGEFEYLNLRTAVDDAINEPALLIGNLRDSALKKQEWPEKVTIRIKERLSQAVLAKLDSQDPLIVGNVLFKFSKYRRQAVIKKNKEKRRVQASSMRQPSIDTPQLQQPTIPESQPSIGGMSKLPGYMDASSSNTGITLPPLRAATVTHPSYYDGLEVVPYRSNEHNTLPQQVNAEDSKTNEQQNRSYQGEVRQIEASRRFNSEGSIQPPASGDVKDPDPHRTVHGYDTPSISKPQ</sequence>
<name>A0AAV9UK54_9PEZI</name>
<gene>
    <name evidence="2" type="ORF">TWF696_008621</name>
</gene>
<comment type="caution">
    <text evidence="2">The sequence shown here is derived from an EMBL/GenBank/DDBJ whole genome shotgun (WGS) entry which is preliminary data.</text>
</comment>
<proteinExistence type="predicted"/>
<protein>
    <submittedName>
        <fullName evidence="2">Uncharacterized protein</fullName>
    </submittedName>
</protein>
<evidence type="ECO:0000313" key="3">
    <source>
        <dbReference type="Proteomes" id="UP001375240"/>
    </source>
</evidence>
<feature type="region of interest" description="Disordered" evidence="1">
    <location>
        <begin position="125"/>
        <end position="168"/>
    </location>
</feature>
<feature type="region of interest" description="Disordered" evidence="1">
    <location>
        <begin position="210"/>
        <end position="275"/>
    </location>
</feature>
<reference evidence="2 3" key="1">
    <citation type="submission" date="2019-10" db="EMBL/GenBank/DDBJ databases">
        <authorList>
            <person name="Palmer J.M."/>
        </authorList>
    </citation>
    <scope>NUCLEOTIDE SEQUENCE [LARGE SCALE GENOMIC DNA]</scope>
    <source>
        <strain evidence="2 3">TWF696</strain>
    </source>
</reference>
<dbReference type="AlphaFoldDB" id="A0AAV9UK54"/>
<feature type="compositionally biased region" description="Polar residues" evidence="1">
    <location>
        <begin position="210"/>
        <end position="227"/>
    </location>
</feature>
<organism evidence="2 3">
    <name type="scientific">Orbilia brochopaga</name>
    <dbReference type="NCBI Taxonomy" id="3140254"/>
    <lineage>
        <taxon>Eukaryota</taxon>
        <taxon>Fungi</taxon>
        <taxon>Dikarya</taxon>
        <taxon>Ascomycota</taxon>
        <taxon>Pezizomycotina</taxon>
        <taxon>Orbiliomycetes</taxon>
        <taxon>Orbiliales</taxon>
        <taxon>Orbiliaceae</taxon>
        <taxon>Orbilia</taxon>
    </lineage>
</organism>
<dbReference type="EMBL" id="JAVHNQ010000007">
    <property type="protein sequence ID" value="KAK6341549.1"/>
    <property type="molecule type" value="Genomic_DNA"/>
</dbReference>
<evidence type="ECO:0000256" key="1">
    <source>
        <dbReference type="SAM" id="MobiDB-lite"/>
    </source>
</evidence>
<feature type="compositionally biased region" description="Basic and acidic residues" evidence="1">
    <location>
        <begin position="232"/>
        <end position="241"/>
    </location>
</feature>
<keyword evidence="3" id="KW-1185">Reference proteome</keyword>